<dbReference type="InterPro" id="IPR010987">
    <property type="entry name" value="Glutathione-S-Trfase_C-like"/>
</dbReference>
<keyword evidence="4" id="KW-1185">Reference proteome</keyword>
<protein>
    <submittedName>
        <fullName evidence="3">Glutathione transferase GstA</fullName>
        <ecNumber evidence="3">2.5.1.18</ecNumber>
    </submittedName>
</protein>
<accession>A0A4Z0FEF9</accession>
<dbReference type="PANTHER" id="PTHR44051">
    <property type="entry name" value="GLUTATHIONE S-TRANSFERASE-RELATED"/>
    <property type="match status" value="1"/>
</dbReference>
<dbReference type="Gene3D" id="3.40.30.10">
    <property type="entry name" value="Glutaredoxin"/>
    <property type="match status" value="1"/>
</dbReference>
<dbReference type="Proteomes" id="UP000297890">
    <property type="component" value="Unassembled WGS sequence"/>
</dbReference>
<proteinExistence type="predicted"/>
<gene>
    <name evidence="3" type="primary">gstA</name>
    <name evidence="3" type="ORF">E4680_01230</name>
</gene>
<dbReference type="SFLD" id="SFLDG00358">
    <property type="entry name" value="Main_(cytGST)"/>
    <property type="match status" value="1"/>
</dbReference>
<reference evidence="3 4" key="1">
    <citation type="journal article" date="2019" name="ISME J.">
        <title>Candidatus Macondimonas diazotrophica, a novel gammaproteobacterial genus dominating crude-oil-contaminated coastal sediments.</title>
        <authorList>
            <person name="Karthikeyan S."/>
            <person name="Konstantinidis K."/>
        </authorList>
    </citation>
    <scope>NUCLEOTIDE SEQUENCE [LARGE SCALE GENOMIC DNA]</scope>
    <source>
        <strain evidence="3 4">KTK01</strain>
    </source>
</reference>
<dbReference type="NCBIfam" id="NF007831">
    <property type="entry name" value="PRK10542.1"/>
    <property type="match status" value="1"/>
</dbReference>
<evidence type="ECO:0000259" key="2">
    <source>
        <dbReference type="PROSITE" id="PS50405"/>
    </source>
</evidence>
<organism evidence="3 4">
    <name type="scientific">Candidatus Macondimonas diazotrophica</name>
    <dbReference type="NCBI Taxonomy" id="2305248"/>
    <lineage>
        <taxon>Bacteria</taxon>
        <taxon>Pseudomonadati</taxon>
        <taxon>Pseudomonadota</taxon>
        <taxon>Gammaproteobacteria</taxon>
        <taxon>Chromatiales</taxon>
        <taxon>Ectothiorhodospiraceae</taxon>
        <taxon>Candidatus Macondimonas</taxon>
    </lineage>
</organism>
<evidence type="ECO:0000259" key="1">
    <source>
        <dbReference type="PROSITE" id="PS50404"/>
    </source>
</evidence>
<dbReference type="EC" id="2.5.1.18" evidence="3"/>
<evidence type="ECO:0000313" key="4">
    <source>
        <dbReference type="Proteomes" id="UP000297890"/>
    </source>
</evidence>
<dbReference type="PROSITE" id="PS50404">
    <property type="entry name" value="GST_NTER"/>
    <property type="match status" value="1"/>
</dbReference>
<dbReference type="Pfam" id="PF00043">
    <property type="entry name" value="GST_C"/>
    <property type="match status" value="1"/>
</dbReference>
<dbReference type="SUPFAM" id="SSF47616">
    <property type="entry name" value="GST C-terminal domain-like"/>
    <property type="match status" value="1"/>
</dbReference>
<sequence>MKLYYAPGACSLSPHIVLREGGYDFTLERVDLATGKTETGADYKSVNPNGFVPALMLDEGVVLTEGPAIVQYLADHAADRNLAPAAGTLDRYRLMQWLNFISTELHKICGILFDPELPDGVRQKLTGRLSQRFASVSDALAGRTFILGDQFTVADAYLFTVLSWAPYLKLDLSPWPALGAYVGRIGSRPAVQQALAAEGLLPG</sequence>
<dbReference type="GO" id="GO:0004364">
    <property type="term" value="F:glutathione transferase activity"/>
    <property type="evidence" value="ECO:0007669"/>
    <property type="project" value="UniProtKB-EC"/>
</dbReference>
<dbReference type="Pfam" id="PF13409">
    <property type="entry name" value="GST_N_2"/>
    <property type="match status" value="1"/>
</dbReference>
<dbReference type="InterPro" id="IPR036249">
    <property type="entry name" value="Thioredoxin-like_sf"/>
</dbReference>
<dbReference type="PROSITE" id="PS50405">
    <property type="entry name" value="GST_CTER"/>
    <property type="match status" value="1"/>
</dbReference>
<dbReference type="InterPro" id="IPR036282">
    <property type="entry name" value="Glutathione-S-Trfase_C_sf"/>
</dbReference>
<dbReference type="SUPFAM" id="SSF52833">
    <property type="entry name" value="Thioredoxin-like"/>
    <property type="match status" value="1"/>
</dbReference>
<dbReference type="Gene3D" id="1.20.1050.10">
    <property type="match status" value="1"/>
</dbReference>
<dbReference type="EMBL" id="SRIO01000001">
    <property type="protein sequence ID" value="TFZ84187.1"/>
    <property type="molecule type" value="Genomic_DNA"/>
</dbReference>
<dbReference type="AlphaFoldDB" id="A0A4Z0FEF9"/>
<evidence type="ECO:0000313" key="3">
    <source>
        <dbReference type="EMBL" id="TFZ84187.1"/>
    </source>
</evidence>
<feature type="domain" description="GST N-terminal" evidence="1">
    <location>
        <begin position="1"/>
        <end position="81"/>
    </location>
</feature>
<dbReference type="InterPro" id="IPR004046">
    <property type="entry name" value="GST_C"/>
</dbReference>
<dbReference type="PANTHER" id="PTHR44051:SF8">
    <property type="entry name" value="GLUTATHIONE S-TRANSFERASE GSTA"/>
    <property type="match status" value="1"/>
</dbReference>
<dbReference type="InterPro" id="IPR040079">
    <property type="entry name" value="Glutathione_S-Trfase"/>
</dbReference>
<keyword evidence="3" id="KW-0808">Transferase</keyword>
<feature type="domain" description="GST C-terminal" evidence="2">
    <location>
        <begin position="87"/>
        <end position="203"/>
    </location>
</feature>
<dbReference type="RefSeq" id="WP_135280547.1">
    <property type="nucleotide sequence ID" value="NZ_SRIO01000001.1"/>
</dbReference>
<comment type="caution">
    <text evidence="3">The sequence shown here is derived from an EMBL/GenBank/DDBJ whole genome shotgun (WGS) entry which is preliminary data.</text>
</comment>
<dbReference type="SFLD" id="SFLDG01150">
    <property type="entry name" value="Main.1:_Beta-like"/>
    <property type="match status" value="1"/>
</dbReference>
<name>A0A4Z0FEF9_9GAMM</name>
<dbReference type="SFLD" id="SFLDS00019">
    <property type="entry name" value="Glutathione_Transferase_(cytos"/>
    <property type="match status" value="1"/>
</dbReference>
<dbReference type="InterPro" id="IPR004045">
    <property type="entry name" value="Glutathione_S-Trfase_N"/>
</dbReference>
<dbReference type="OrthoDB" id="9782992at2"/>
<dbReference type="CDD" id="cd03057">
    <property type="entry name" value="GST_N_Beta"/>
    <property type="match status" value="1"/>
</dbReference>
<dbReference type="CDD" id="cd03188">
    <property type="entry name" value="GST_C_Beta"/>
    <property type="match status" value="1"/>
</dbReference>